<comment type="caution">
    <text evidence="1">The sequence shown here is derived from an EMBL/GenBank/DDBJ whole genome shotgun (WGS) entry which is preliminary data.</text>
</comment>
<proteinExistence type="predicted"/>
<sequence>MTIRWLTDADRAQQEQIVRERWERDELLLEFARWLADRSGHDGPVTVPELNPETESHLLRLLRDGMTPPAP</sequence>
<dbReference type="RefSeq" id="WP_376872676.1">
    <property type="nucleotide sequence ID" value="NZ_JBHUHP010000004.1"/>
</dbReference>
<dbReference type="Proteomes" id="UP001597402">
    <property type="component" value="Unassembled WGS sequence"/>
</dbReference>
<name>A0ABW4X7A3_9ACTN</name>
<dbReference type="EMBL" id="JBHUHP010000004">
    <property type="protein sequence ID" value="MFD2090972.1"/>
    <property type="molecule type" value="Genomic_DNA"/>
</dbReference>
<protein>
    <submittedName>
        <fullName evidence="1">Uncharacterized protein</fullName>
    </submittedName>
</protein>
<gene>
    <name evidence="1" type="ORF">ACFSHS_05230</name>
</gene>
<accession>A0ABW4X7A3</accession>
<reference evidence="2" key="1">
    <citation type="journal article" date="2019" name="Int. J. Syst. Evol. Microbiol.">
        <title>The Global Catalogue of Microorganisms (GCM) 10K type strain sequencing project: providing services to taxonomists for standard genome sequencing and annotation.</title>
        <authorList>
            <consortium name="The Broad Institute Genomics Platform"/>
            <consortium name="The Broad Institute Genome Sequencing Center for Infectious Disease"/>
            <person name="Wu L."/>
            <person name="Ma J."/>
        </authorList>
    </citation>
    <scope>NUCLEOTIDE SEQUENCE [LARGE SCALE GENOMIC DNA]</scope>
    <source>
        <strain evidence="2">JCM 3338</strain>
    </source>
</reference>
<evidence type="ECO:0000313" key="1">
    <source>
        <dbReference type="EMBL" id="MFD2090972.1"/>
    </source>
</evidence>
<organism evidence="1 2">
    <name type="scientific">Blastococcus deserti</name>
    <dbReference type="NCBI Taxonomy" id="2259033"/>
    <lineage>
        <taxon>Bacteria</taxon>
        <taxon>Bacillati</taxon>
        <taxon>Actinomycetota</taxon>
        <taxon>Actinomycetes</taxon>
        <taxon>Geodermatophilales</taxon>
        <taxon>Geodermatophilaceae</taxon>
        <taxon>Blastococcus</taxon>
    </lineage>
</organism>
<keyword evidence="2" id="KW-1185">Reference proteome</keyword>
<evidence type="ECO:0000313" key="2">
    <source>
        <dbReference type="Proteomes" id="UP001597402"/>
    </source>
</evidence>